<accession>A0A6P7S443</accession>
<dbReference type="Gene3D" id="1.10.10.750">
    <property type="entry name" value="Ypt/Rab-GAP domain of gyp1p, domain 1"/>
    <property type="match status" value="1"/>
</dbReference>
<dbReference type="Pfam" id="PF00566">
    <property type="entry name" value="RabGAP-TBC"/>
    <property type="match status" value="1"/>
</dbReference>
<dbReference type="PANTHER" id="PTHR47219">
    <property type="entry name" value="RAB GTPASE-ACTIVATING PROTEIN 1-LIKE"/>
    <property type="match status" value="1"/>
</dbReference>
<evidence type="ECO:0000313" key="2">
    <source>
        <dbReference type="RefSeq" id="XP_029632954.1"/>
    </source>
</evidence>
<dbReference type="RefSeq" id="XP_029632954.1">
    <property type="nucleotide sequence ID" value="XM_029777094.2"/>
</dbReference>
<dbReference type="GO" id="GO:0031267">
    <property type="term" value="F:small GTPase binding"/>
    <property type="evidence" value="ECO:0007669"/>
    <property type="project" value="TreeGrafter"/>
</dbReference>
<dbReference type="Gene3D" id="1.10.8.270">
    <property type="entry name" value="putative rabgap domain of human tbc1 domain family member 14 like domains"/>
    <property type="match status" value="1"/>
</dbReference>
<dbReference type="SUPFAM" id="SSF47923">
    <property type="entry name" value="Ypt/Rab-GAP domain of gyp1p"/>
    <property type="match status" value="2"/>
</dbReference>
<dbReference type="InterPro" id="IPR035969">
    <property type="entry name" value="Rab-GAP_TBC_sf"/>
</dbReference>
<dbReference type="AlphaFoldDB" id="A0A6P7S443"/>
<keyword evidence="1" id="KW-1185">Reference proteome</keyword>
<dbReference type="KEGG" id="osn:115208772"/>
<dbReference type="PROSITE" id="PS50086">
    <property type="entry name" value="TBC_RABGAP"/>
    <property type="match status" value="1"/>
</dbReference>
<dbReference type="PANTHER" id="PTHR47219:SF15">
    <property type="entry name" value="TBC1 DOMAIN FAMILY MEMBER 12 ISOFORM X1"/>
    <property type="match status" value="1"/>
</dbReference>
<name>A0A6P7S443_9MOLL</name>
<reference evidence="2" key="1">
    <citation type="submission" date="2025-08" db="UniProtKB">
        <authorList>
            <consortium name="RefSeq"/>
        </authorList>
    </citation>
    <scope>IDENTIFICATION</scope>
</reference>
<dbReference type="GO" id="GO:0005773">
    <property type="term" value="C:vacuole"/>
    <property type="evidence" value="ECO:0007669"/>
    <property type="project" value="UniProtKB-ARBA"/>
</dbReference>
<dbReference type="Gene3D" id="1.10.472.80">
    <property type="entry name" value="Ypt/Rab-GAP domain of gyp1p, domain 3"/>
    <property type="match status" value="1"/>
</dbReference>
<dbReference type="FunFam" id="1.10.472.80:FF:000006">
    <property type="entry name" value="TBC1 domain family member 14"/>
    <property type="match status" value="1"/>
</dbReference>
<dbReference type="FunFam" id="1.10.8.270:FF:000008">
    <property type="entry name" value="Putative TBC1 domain family member 14"/>
    <property type="match status" value="1"/>
</dbReference>
<dbReference type="GO" id="GO:0031410">
    <property type="term" value="C:cytoplasmic vesicle"/>
    <property type="evidence" value="ECO:0007669"/>
    <property type="project" value="UniProtKB-ARBA"/>
</dbReference>
<dbReference type="Proteomes" id="UP000515154">
    <property type="component" value="Linkage group LG2"/>
</dbReference>
<dbReference type="InterPro" id="IPR050302">
    <property type="entry name" value="Rab_GAP_TBC_domain"/>
</dbReference>
<dbReference type="GO" id="GO:0005096">
    <property type="term" value="F:GTPase activator activity"/>
    <property type="evidence" value="ECO:0007669"/>
    <property type="project" value="TreeGrafter"/>
</dbReference>
<dbReference type="InterPro" id="IPR000195">
    <property type="entry name" value="Rab-GAP-TBC_dom"/>
</dbReference>
<proteinExistence type="predicted"/>
<dbReference type="GO" id="GO:0016192">
    <property type="term" value="P:vesicle-mediated transport"/>
    <property type="evidence" value="ECO:0007669"/>
    <property type="project" value="UniProtKB-ARBA"/>
</dbReference>
<protein>
    <submittedName>
        <fullName evidence="2">TBC1 domain family member 14</fullName>
    </submittedName>
</protein>
<organism evidence="1 2">
    <name type="scientific">Octopus sinensis</name>
    <name type="common">East Asian common octopus</name>
    <dbReference type="NCBI Taxonomy" id="2607531"/>
    <lineage>
        <taxon>Eukaryota</taxon>
        <taxon>Metazoa</taxon>
        <taxon>Spiralia</taxon>
        <taxon>Lophotrochozoa</taxon>
        <taxon>Mollusca</taxon>
        <taxon>Cephalopoda</taxon>
        <taxon>Coleoidea</taxon>
        <taxon>Octopodiformes</taxon>
        <taxon>Octopoda</taxon>
        <taxon>Incirrata</taxon>
        <taxon>Octopodidae</taxon>
        <taxon>Octopus</taxon>
    </lineage>
</organism>
<gene>
    <name evidence="2" type="primary">LOC115208772</name>
</gene>
<dbReference type="SMART" id="SM00164">
    <property type="entry name" value="TBC"/>
    <property type="match status" value="1"/>
</dbReference>
<evidence type="ECO:0000313" key="1">
    <source>
        <dbReference type="Proteomes" id="UP000515154"/>
    </source>
</evidence>
<sequence length="1150" mass="128384">MPPDIVKDAYSELFNYLCDKSRDFENSFDRFIGVQLVSRRFKFLPTSVTTTPKHSVYYFSVLSHNNCSPPVSVGSICFLSSPLLSLRFHLHLFFERPHYNEKSFLLISLSSEWFSTMGKCIEPETRRKSPKTTHDGARMKPVMSEELDFTAHTLSSDRLGKIIEEIDDKCNEMRDEQAIPVVKLFPTNLYGDINPIKSHIENTTITTTITTTTTTTSSSNSCNTSPFVTSASPPYFTSLKESNTSTLHSNQEEIVASNNDKSCADVIHTRTLIIGCDASNSSNQCGDTISAATGRSVIGSSNSNSHPAVSCSANRQQSRDPVSTTIDNNKQSSGGISTINVEESSEDTQQNRENGRKKAEGAAVSYTLPLERLSVVDLNSDEDEKCSVQQSNEDSIRFGNSIPNNCHRESKQSTQCSVENINDSSLTSASGASGHSKGKNQDTKSHLSNNRSLELPLTNGLTRIVESNLASGCDLGHNFLCQNTTSGTTTPSMSPIDDVTVMVGKNGKLSTVLENIPLLYIPTTKQLVSQDWNSVTPGSIEHGKQKEIEYVPMTCKFQNEDKSSNCEKDYVEVDQSPRSTSCSLNCVDTSSLSSLSTCTDVACGVSVASGVSDEFCDNSASTGTPVNTEATTSCAISNVSSTGTNSQNSTFDTTNPLESCLVEVNLHSRNSYEPTRNQWPPSTPQDQNLFIRDCTKRKSIGLTGFLGRNLFRRSKDTTNIVPAESEPGWKLFGRIPPKESTPKNPWQISDEYHAKQKASQMVAARARKDIEVMSTTALILENRPGHLPSKAPEEERKHKQEYEQMVEAAKKKEQKDIRQKKKHLQLQLKHEEQLVAAAKTWNSEVLPNWEITKQTKRARELWWSGLPPCVRGRVWKLAIGNELNITEELFEICLNRAKDRIKMLSEESNGSSENTSDLPSSKEASVDLIKLDVSRTFPQFCIFQKGGPYHDLLHSLLGAYACYRPDVGYVQGMSFLAAVLLLNMEVADAFICFANLLNGPCQVAFFRVDEGMMKSYFDTYDEFLLENMPQLHHHFGRQNLTPDIYIIDWIFTIFSRSLPLDVACRVWDVFCRDGEEFLFRTALGILHLYQNLLLEMDFIHLAQFLTKLPEDISSDQLFRSVQAIRLSIDKKKFAQVLAGHREARERSDYF</sequence>